<dbReference type="OrthoDB" id="432528at2759"/>
<sequence>MVGTNIMVLFGLTAGGATNNVFVLDTTTNTWQSSYAPSNLSQTSTKPEDWPGYKPPPPLPSRSPLGDGSPPQVEGKHKPSIGSIIGGVAGIVALTAILFVVVRRRRHQQIAANRAKTASYYRSDFAHQPVYRGEEAYRPTGMAFETSPSSFGQRMDQIWDSLGVAAFWRGDRRAANRSQSRRLEDQDDEDGARGLHMSPITDQDIFLDAVHRARSRVGRQSPAFAPLQQPIRPGSPSSPLSPRVASGAGSPLVGVEGEYEEVDTSAHGRSYSDGFENSMQEMDVQMVAVPRGRLYVVNPSDEAINIQERRRDQVQAPGDDAPLESG</sequence>
<evidence type="ECO:0000313" key="4">
    <source>
        <dbReference type="Proteomes" id="UP000738325"/>
    </source>
</evidence>
<gene>
    <name evidence="3" type="ORF">BGZ99_002106</name>
</gene>
<comment type="caution">
    <text evidence="3">The sequence shown here is derived from an EMBL/GenBank/DDBJ whole genome shotgun (WGS) entry which is preliminary data.</text>
</comment>
<reference evidence="3" key="1">
    <citation type="journal article" date="2020" name="Fungal Divers.">
        <title>Resolving the Mortierellaceae phylogeny through synthesis of multi-gene phylogenetics and phylogenomics.</title>
        <authorList>
            <person name="Vandepol N."/>
            <person name="Liber J."/>
            <person name="Desiro A."/>
            <person name="Na H."/>
            <person name="Kennedy M."/>
            <person name="Barry K."/>
            <person name="Grigoriev I.V."/>
            <person name="Miller A.N."/>
            <person name="O'Donnell K."/>
            <person name="Stajich J.E."/>
            <person name="Bonito G."/>
        </authorList>
    </citation>
    <scope>NUCLEOTIDE SEQUENCE</scope>
    <source>
        <strain evidence="3">REB-010B</strain>
    </source>
</reference>
<feature type="region of interest" description="Disordered" evidence="1">
    <location>
        <begin position="33"/>
        <end position="78"/>
    </location>
</feature>
<feature type="region of interest" description="Disordered" evidence="1">
    <location>
        <begin position="217"/>
        <end position="249"/>
    </location>
</feature>
<dbReference type="EMBL" id="JAAAIP010000016">
    <property type="protein sequence ID" value="KAG0329395.1"/>
    <property type="molecule type" value="Genomic_DNA"/>
</dbReference>
<proteinExistence type="predicted"/>
<keyword evidence="2" id="KW-0472">Membrane</keyword>
<protein>
    <submittedName>
        <fullName evidence="3">Uncharacterized protein</fullName>
    </submittedName>
</protein>
<keyword evidence="4" id="KW-1185">Reference proteome</keyword>
<name>A0A9P6RWK1_9FUNG</name>
<feature type="region of interest" description="Disordered" evidence="1">
    <location>
        <begin position="175"/>
        <end position="198"/>
    </location>
</feature>
<feature type="transmembrane region" description="Helical" evidence="2">
    <location>
        <begin position="81"/>
        <end position="102"/>
    </location>
</feature>
<organism evidence="3 4">
    <name type="scientific">Dissophora globulifera</name>
    <dbReference type="NCBI Taxonomy" id="979702"/>
    <lineage>
        <taxon>Eukaryota</taxon>
        <taxon>Fungi</taxon>
        <taxon>Fungi incertae sedis</taxon>
        <taxon>Mucoromycota</taxon>
        <taxon>Mortierellomycotina</taxon>
        <taxon>Mortierellomycetes</taxon>
        <taxon>Mortierellales</taxon>
        <taxon>Mortierellaceae</taxon>
        <taxon>Dissophora</taxon>
    </lineage>
</organism>
<dbReference type="Proteomes" id="UP000738325">
    <property type="component" value="Unassembled WGS sequence"/>
</dbReference>
<dbReference type="AlphaFoldDB" id="A0A9P6RWK1"/>
<feature type="compositionally biased region" description="Low complexity" evidence="1">
    <location>
        <begin position="62"/>
        <end position="71"/>
    </location>
</feature>
<accession>A0A9P6RWK1</accession>
<keyword evidence="2" id="KW-1133">Transmembrane helix</keyword>
<evidence type="ECO:0000256" key="1">
    <source>
        <dbReference type="SAM" id="MobiDB-lite"/>
    </source>
</evidence>
<dbReference type="CDD" id="cd12087">
    <property type="entry name" value="TM_EGFR-like"/>
    <property type="match status" value="1"/>
</dbReference>
<feature type="compositionally biased region" description="Polar residues" evidence="1">
    <location>
        <begin position="33"/>
        <end position="45"/>
    </location>
</feature>
<keyword evidence="2" id="KW-0812">Transmembrane</keyword>
<feature type="region of interest" description="Disordered" evidence="1">
    <location>
        <begin position="306"/>
        <end position="326"/>
    </location>
</feature>
<evidence type="ECO:0000256" key="2">
    <source>
        <dbReference type="SAM" id="Phobius"/>
    </source>
</evidence>
<evidence type="ECO:0000313" key="3">
    <source>
        <dbReference type="EMBL" id="KAG0329395.1"/>
    </source>
</evidence>